<dbReference type="PANTHER" id="PTHR35811:SF1">
    <property type="entry name" value="HTH OST-TYPE DOMAIN-CONTAINING PROTEIN"/>
    <property type="match status" value="1"/>
</dbReference>
<dbReference type="AlphaFoldDB" id="A0A7D6BUG8"/>
<dbReference type="Pfam" id="PF01936">
    <property type="entry name" value="NYN"/>
    <property type="match status" value="1"/>
</dbReference>
<protein>
    <submittedName>
        <fullName evidence="2">NYN domain protein</fullName>
    </submittedName>
</protein>
<gene>
    <name evidence="2" type="ORF">Sv326_0169</name>
</gene>
<dbReference type="Gene3D" id="3.40.50.1010">
    <property type="entry name" value="5'-nuclease"/>
    <property type="match status" value="1"/>
</dbReference>
<evidence type="ECO:0000313" key="3">
    <source>
        <dbReference type="Proteomes" id="UP000510821"/>
    </source>
</evidence>
<accession>A0A7D6BUG8</accession>
<sequence>MAVIDKLKSLMKQREEKNIALLVDGPNVIRKDVNVDLEGVKRKVEKYGRIKICKVFLDQYASDKLIEAVTNQGYEPVITTGDVDVTMAVYAVEQVFNPNIQIIALMTRDIDFRPVIVKAKEKGKETIVIGADPGFSVALKKTADIVIFADTR</sequence>
<dbReference type="KEGG" id="flt:Sv326_0169"/>
<dbReference type="InterPro" id="IPR002790">
    <property type="entry name" value="CHP00288"/>
</dbReference>
<dbReference type="PANTHER" id="PTHR35811">
    <property type="entry name" value="SLR1870 PROTEIN"/>
    <property type="match status" value="1"/>
</dbReference>
<evidence type="ECO:0000313" key="2">
    <source>
        <dbReference type="EMBL" id="QLJ52344.1"/>
    </source>
</evidence>
<evidence type="ECO:0000259" key="1">
    <source>
        <dbReference type="Pfam" id="PF01936"/>
    </source>
</evidence>
<feature type="domain" description="NYN" evidence="1">
    <location>
        <begin position="18"/>
        <end position="148"/>
    </location>
</feature>
<dbReference type="GO" id="GO:0004540">
    <property type="term" value="F:RNA nuclease activity"/>
    <property type="evidence" value="ECO:0007669"/>
    <property type="project" value="InterPro"/>
</dbReference>
<dbReference type="Proteomes" id="UP000510821">
    <property type="component" value="Chromosome"/>
</dbReference>
<dbReference type="InterPro" id="IPR021139">
    <property type="entry name" value="NYN"/>
</dbReference>
<dbReference type="NCBIfam" id="TIGR00288">
    <property type="entry name" value="TIGR00288 family NYN domain-containing protein"/>
    <property type="match status" value="1"/>
</dbReference>
<dbReference type="CDD" id="cd18726">
    <property type="entry name" value="PIN_LabA-like"/>
    <property type="match status" value="1"/>
</dbReference>
<proteinExistence type="predicted"/>
<name>A0A7D6BUG8_FERL1</name>
<reference evidence="3" key="1">
    <citation type="submission" date="2020-07" db="EMBL/GenBank/DDBJ databases">
        <title>Metabolic diversity and evolutionary history of the archaeal phylum ###Micrarchaeota### uncovered from a freshwater lake metagenome.</title>
        <authorList>
            <person name="Kadnikov V.V."/>
            <person name="Savvichev A.S."/>
            <person name="Mardanov A.V."/>
            <person name="Beletsky A.V."/>
            <person name="Chupakov A.V."/>
            <person name="Kokryatskaya N.M."/>
            <person name="Pimenov N.V."/>
            <person name="Ravin N.V."/>
        </authorList>
    </citation>
    <scope>NUCLEOTIDE SEQUENCE [LARGE SCALE GENOMIC DNA]</scope>
</reference>
<organism evidence="2 3">
    <name type="scientific">Fermentimicrarchaeum limneticum</name>
    <dbReference type="NCBI Taxonomy" id="2795018"/>
    <lineage>
        <taxon>Archaea</taxon>
        <taxon>Candidatus Micrarchaeota</taxon>
        <taxon>Candidatus Fermentimicrarchaeales</taxon>
        <taxon>Candidatus Fermentimicrarchaeaceae</taxon>
        <taxon>Candidatus Fermentimicrarchaeum</taxon>
    </lineage>
</organism>
<dbReference type="EMBL" id="CP058998">
    <property type="protein sequence ID" value="QLJ52344.1"/>
    <property type="molecule type" value="Genomic_DNA"/>
</dbReference>